<evidence type="ECO:0000313" key="2">
    <source>
        <dbReference type="Proteomes" id="UP000183832"/>
    </source>
</evidence>
<keyword evidence="2" id="KW-1185">Reference proteome</keyword>
<reference evidence="1 2" key="1">
    <citation type="submission" date="2015-04" db="EMBL/GenBank/DDBJ databases">
        <authorList>
            <person name="Syromyatnikov M.Y."/>
            <person name="Popov V.N."/>
        </authorList>
    </citation>
    <scope>NUCLEOTIDE SEQUENCE [LARGE SCALE GENOMIC DNA]</scope>
</reference>
<dbReference type="EMBL" id="CVRI01000054">
    <property type="protein sequence ID" value="CRL00179.1"/>
    <property type="molecule type" value="Genomic_DNA"/>
</dbReference>
<dbReference type="Proteomes" id="UP000183832">
    <property type="component" value="Unassembled WGS sequence"/>
</dbReference>
<proteinExistence type="predicted"/>
<gene>
    <name evidence="1" type="ORF">CLUMA_CG013453</name>
</gene>
<name>A0A1J1IIY1_9DIPT</name>
<evidence type="ECO:0000313" key="1">
    <source>
        <dbReference type="EMBL" id="CRL00179.1"/>
    </source>
</evidence>
<protein>
    <submittedName>
        <fullName evidence="1">CLUMA_CG013453, isoform A</fullName>
    </submittedName>
</protein>
<dbReference type="AlphaFoldDB" id="A0A1J1IIY1"/>
<organism evidence="1 2">
    <name type="scientific">Clunio marinus</name>
    <dbReference type="NCBI Taxonomy" id="568069"/>
    <lineage>
        <taxon>Eukaryota</taxon>
        <taxon>Metazoa</taxon>
        <taxon>Ecdysozoa</taxon>
        <taxon>Arthropoda</taxon>
        <taxon>Hexapoda</taxon>
        <taxon>Insecta</taxon>
        <taxon>Pterygota</taxon>
        <taxon>Neoptera</taxon>
        <taxon>Endopterygota</taxon>
        <taxon>Diptera</taxon>
        <taxon>Nematocera</taxon>
        <taxon>Chironomoidea</taxon>
        <taxon>Chironomidae</taxon>
        <taxon>Clunio</taxon>
    </lineage>
</organism>
<accession>A0A1J1IIY1</accession>
<sequence length="72" mass="8124">MKPHPLLTIESTIIKKGDNKILMFVCYNDAITKSLDDPTLMTRIINFISPLMCPIKFLKLLLMGGLRSSTVE</sequence>